<evidence type="ECO:0000313" key="2">
    <source>
        <dbReference type="EMBL" id="KAK4823434.1"/>
    </source>
</evidence>
<gene>
    <name evidence="2" type="ORF">QYF61_002120</name>
</gene>
<evidence type="ECO:0000256" key="1">
    <source>
        <dbReference type="SAM" id="MobiDB-lite"/>
    </source>
</evidence>
<feature type="compositionally biased region" description="Low complexity" evidence="1">
    <location>
        <begin position="75"/>
        <end position="88"/>
    </location>
</feature>
<reference evidence="2 3" key="1">
    <citation type="journal article" date="2023" name="J. Hered.">
        <title>Chromosome-level genome of the wood stork (Mycteria americana) provides insight into avian chromosome evolution.</title>
        <authorList>
            <person name="Flamio R. Jr."/>
            <person name="Ramstad K.M."/>
        </authorList>
    </citation>
    <scope>NUCLEOTIDE SEQUENCE [LARGE SCALE GENOMIC DNA]</scope>
    <source>
        <strain evidence="2">JAX WOST 10</strain>
    </source>
</reference>
<dbReference type="AlphaFoldDB" id="A0AAN7NEL6"/>
<organism evidence="2 3">
    <name type="scientific">Mycteria americana</name>
    <name type="common">Wood stork</name>
    <dbReference type="NCBI Taxonomy" id="33587"/>
    <lineage>
        <taxon>Eukaryota</taxon>
        <taxon>Metazoa</taxon>
        <taxon>Chordata</taxon>
        <taxon>Craniata</taxon>
        <taxon>Vertebrata</taxon>
        <taxon>Euteleostomi</taxon>
        <taxon>Archelosauria</taxon>
        <taxon>Archosauria</taxon>
        <taxon>Dinosauria</taxon>
        <taxon>Saurischia</taxon>
        <taxon>Theropoda</taxon>
        <taxon>Coelurosauria</taxon>
        <taxon>Aves</taxon>
        <taxon>Neognathae</taxon>
        <taxon>Neoaves</taxon>
        <taxon>Aequornithes</taxon>
        <taxon>Ciconiiformes</taxon>
        <taxon>Ciconiidae</taxon>
        <taxon>Mycteria</taxon>
    </lineage>
</organism>
<feature type="region of interest" description="Disordered" evidence="1">
    <location>
        <begin position="74"/>
        <end position="124"/>
    </location>
</feature>
<proteinExistence type="predicted"/>
<dbReference type="EMBL" id="JAUNZN010000003">
    <property type="protein sequence ID" value="KAK4823434.1"/>
    <property type="molecule type" value="Genomic_DNA"/>
</dbReference>
<evidence type="ECO:0000313" key="3">
    <source>
        <dbReference type="Proteomes" id="UP001333110"/>
    </source>
</evidence>
<name>A0AAN7NEL6_MYCAM</name>
<sequence>MKLCQGKFRLDRKGASLSGWLVTRTGSPGEVVMAPRLSELKERLNNALSHMRALQIKHIFLQPHPFTSVKATVRSPGAAGASSHLGSGAQHGGGSPGVRQGKAWQPGPIPPPQPRAGQPGGTKAAPALGIRHILGDGDRLGHWLLGWLGCGGAAAWAGPTVEPSCKQLLGNSDGAG</sequence>
<dbReference type="Proteomes" id="UP001333110">
    <property type="component" value="Unassembled WGS sequence"/>
</dbReference>
<protein>
    <submittedName>
        <fullName evidence="2">Uncharacterized protein</fullName>
    </submittedName>
</protein>
<keyword evidence="3" id="KW-1185">Reference proteome</keyword>
<comment type="caution">
    <text evidence="2">The sequence shown here is derived from an EMBL/GenBank/DDBJ whole genome shotgun (WGS) entry which is preliminary data.</text>
</comment>
<feature type="non-terminal residue" evidence="2">
    <location>
        <position position="176"/>
    </location>
</feature>
<accession>A0AAN7NEL6</accession>